<sequence length="80" mass="9563">MSTRRARKQIRWKPEMNENTWEAYDFLGRSQLRFWSDSEPCQPAWRGWPLVQMRCINCASCEAIWARRLHAARMFCVAVA</sequence>
<comment type="caution">
    <text evidence="1">The sequence shown here is derived from an EMBL/GenBank/DDBJ whole genome shotgun (WGS) entry which is preliminary data.</text>
</comment>
<accession>A0A1M2VB77</accession>
<dbReference type="Proteomes" id="UP000184267">
    <property type="component" value="Unassembled WGS sequence"/>
</dbReference>
<dbReference type="EMBL" id="MNAD01001516">
    <property type="protein sequence ID" value="OJT04829.1"/>
    <property type="molecule type" value="Genomic_DNA"/>
</dbReference>
<evidence type="ECO:0000313" key="1">
    <source>
        <dbReference type="EMBL" id="OJT04829.1"/>
    </source>
</evidence>
<organism evidence="1 2">
    <name type="scientific">Trametes pubescens</name>
    <name type="common">White-rot fungus</name>
    <dbReference type="NCBI Taxonomy" id="154538"/>
    <lineage>
        <taxon>Eukaryota</taxon>
        <taxon>Fungi</taxon>
        <taxon>Dikarya</taxon>
        <taxon>Basidiomycota</taxon>
        <taxon>Agaricomycotina</taxon>
        <taxon>Agaricomycetes</taxon>
        <taxon>Polyporales</taxon>
        <taxon>Polyporaceae</taxon>
        <taxon>Trametes</taxon>
    </lineage>
</organism>
<keyword evidence="2" id="KW-1185">Reference proteome</keyword>
<protein>
    <submittedName>
        <fullName evidence="1">Uncharacterized protein</fullName>
    </submittedName>
</protein>
<dbReference type="AlphaFoldDB" id="A0A1M2VB77"/>
<evidence type="ECO:0000313" key="2">
    <source>
        <dbReference type="Proteomes" id="UP000184267"/>
    </source>
</evidence>
<reference evidence="1 2" key="1">
    <citation type="submission" date="2016-10" db="EMBL/GenBank/DDBJ databases">
        <title>Genome sequence of the basidiomycete white-rot fungus Trametes pubescens.</title>
        <authorList>
            <person name="Makela M.R."/>
            <person name="Granchi Z."/>
            <person name="Peng M."/>
            <person name="De Vries R.P."/>
            <person name="Grigoriev I."/>
            <person name="Riley R."/>
            <person name="Hilden K."/>
        </authorList>
    </citation>
    <scope>NUCLEOTIDE SEQUENCE [LARGE SCALE GENOMIC DNA]</scope>
    <source>
        <strain evidence="1 2">FBCC735</strain>
    </source>
</reference>
<proteinExistence type="predicted"/>
<gene>
    <name evidence="1" type="ORF">TRAPUB_4401</name>
</gene>
<name>A0A1M2VB77_TRAPU</name>